<protein>
    <submittedName>
        <fullName evidence="2">Transducin/WD40 repeat-like superfamily protein</fullName>
    </submittedName>
</protein>
<proteinExistence type="predicted"/>
<evidence type="ECO:0000313" key="3">
    <source>
        <dbReference type="Proteomes" id="UP000585474"/>
    </source>
</evidence>
<evidence type="ECO:0000313" key="1">
    <source>
        <dbReference type="EMBL" id="GFY93829.1"/>
    </source>
</evidence>
<dbReference type="OrthoDB" id="3295at2759"/>
<dbReference type="AlphaFoldDB" id="A0A7J0F5F4"/>
<keyword evidence="3" id="KW-1185">Reference proteome</keyword>
<dbReference type="InterPro" id="IPR036322">
    <property type="entry name" value="WD40_repeat_dom_sf"/>
</dbReference>
<accession>A0A7J0F5F4</accession>
<gene>
    <name evidence="1" type="ORF">Acr_09g0002750</name>
    <name evidence="2" type="ORF">Acr_09g0002790</name>
</gene>
<dbReference type="EMBL" id="BJWL01000009">
    <property type="protein sequence ID" value="GFY93829.1"/>
    <property type="molecule type" value="Genomic_DNA"/>
</dbReference>
<dbReference type="EMBL" id="BJWL01000009">
    <property type="protein sequence ID" value="GFY93833.1"/>
    <property type="molecule type" value="Genomic_DNA"/>
</dbReference>
<name>A0A7J0F5F4_9ERIC</name>
<reference evidence="2 3" key="1">
    <citation type="submission" date="2019-07" db="EMBL/GenBank/DDBJ databases">
        <title>De Novo Assembly of kiwifruit Actinidia rufa.</title>
        <authorList>
            <person name="Sugita-Konishi S."/>
            <person name="Sato K."/>
            <person name="Mori E."/>
            <person name="Abe Y."/>
            <person name="Kisaki G."/>
            <person name="Hamano K."/>
            <person name="Suezawa K."/>
            <person name="Otani M."/>
            <person name="Fukuda T."/>
            <person name="Manabe T."/>
            <person name="Gomi K."/>
            <person name="Tabuchi M."/>
            <person name="Akimitsu K."/>
            <person name="Kataoka I."/>
        </authorList>
    </citation>
    <scope>NUCLEOTIDE SEQUENCE [LARGE SCALE GENOMIC DNA]</scope>
    <source>
        <strain evidence="3">cv. Fuchu</strain>
        <strain evidence="2">Fuchu</strain>
    </source>
</reference>
<dbReference type="Proteomes" id="UP000585474">
    <property type="component" value="Unassembled WGS sequence"/>
</dbReference>
<dbReference type="SUPFAM" id="SSF50978">
    <property type="entry name" value="WD40 repeat-like"/>
    <property type="match status" value="1"/>
</dbReference>
<evidence type="ECO:0000313" key="2">
    <source>
        <dbReference type="EMBL" id="GFY93833.1"/>
    </source>
</evidence>
<comment type="caution">
    <text evidence="2">The sequence shown here is derived from an EMBL/GenBank/DDBJ whole genome shotgun (WGS) entry which is preliminary data.</text>
</comment>
<organism evidence="2 3">
    <name type="scientific">Actinidia rufa</name>
    <dbReference type="NCBI Taxonomy" id="165716"/>
    <lineage>
        <taxon>Eukaryota</taxon>
        <taxon>Viridiplantae</taxon>
        <taxon>Streptophyta</taxon>
        <taxon>Embryophyta</taxon>
        <taxon>Tracheophyta</taxon>
        <taxon>Spermatophyta</taxon>
        <taxon>Magnoliopsida</taxon>
        <taxon>eudicotyledons</taxon>
        <taxon>Gunneridae</taxon>
        <taxon>Pentapetalae</taxon>
        <taxon>asterids</taxon>
        <taxon>Ericales</taxon>
        <taxon>Actinidiaceae</taxon>
        <taxon>Actinidia</taxon>
    </lineage>
</organism>
<sequence>MEWATLQHLDLRHPGRSSKPLQPHAAAFHPTQAIVATAVGNYITEFDVYTGSKIASIDIGSPVVQMAYSPVSGHTVIAILEVSFLNKPPLMVVFGYYMIFKVIGRTLHSTIWDHSSCI</sequence>